<evidence type="ECO:0000256" key="1">
    <source>
        <dbReference type="SAM" id="Phobius"/>
    </source>
</evidence>
<feature type="transmembrane region" description="Helical" evidence="1">
    <location>
        <begin position="36"/>
        <end position="59"/>
    </location>
</feature>
<organism evidence="3 4">
    <name type="scientific">Geoalkalibacter halelectricus</name>
    <dbReference type="NCBI Taxonomy" id="2847045"/>
    <lineage>
        <taxon>Bacteria</taxon>
        <taxon>Pseudomonadati</taxon>
        <taxon>Thermodesulfobacteriota</taxon>
        <taxon>Desulfuromonadia</taxon>
        <taxon>Desulfuromonadales</taxon>
        <taxon>Geoalkalibacteraceae</taxon>
        <taxon>Geoalkalibacter</taxon>
    </lineage>
</organism>
<sequence>MKIRILLNLGLFFCATSAFAAAGGEGEGASLIIKIFFGFFALIVATQLIPGLILLGSLLKSLFGKSAREAEMSEETRGRRSQ</sequence>
<evidence type="ECO:0000313" key="4">
    <source>
        <dbReference type="Proteomes" id="UP001060414"/>
    </source>
</evidence>
<feature type="signal peptide" evidence="2">
    <location>
        <begin position="1"/>
        <end position="20"/>
    </location>
</feature>
<keyword evidence="2" id="KW-0732">Signal</keyword>
<dbReference type="EMBL" id="CP092109">
    <property type="protein sequence ID" value="UWZ78629.1"/>
    <property type="molecule type" value="Genomic_DNA"/>
</dbReference>
<reference evidence="3" key="1">
    <citation type="journal article" date="2022" name="Environ. Microbiol.">
        <title>Geoalkalibacter halelectricus SAP #1 sp. nov. possessing extracellular electron transfer and mineral#reducing capabilities from a haloalkaline environment.</title>
        <authorList>
            <person name="Yadav S."/>
            <person name="Singh R."/>
            <person name="Sundharam S.S."/>
            <person name="Chaudhary S."/>
            <person name="Krishnamurthi S."/>
            <person name="Patil S.A."/>
        </authorList>
    </citation>
    <scope>NUCLEOTIDE SEQUENCE</scope>
    <source>
        <strain evidence="3">SAP-1</strain>
    </source>
</reference>
<evidence type="ECO:0000313" key="3">
    <source>
        <dbReference type="EMBL" id="UWZ78629.1"/>
    </source>
</evidence>
<keyword evidence="1" id="KW-1133">Transmembrane helix</keyword>
<keyword evidence="1" id="KW-0812">Transmembrane</keyword>
<evidence type="ECO:0000256" key="2">
    <source>
        <dbReference type="SAM" id="SignalP"/>
    </source>
</evidence>
<keyword evidence="1" id="KW-0472">Membrane</keyword>
<protein>
    <submittedName>
        <fullName evidence="3">Uncharacterized protein</fullName>
    </submittedName>
</protein>
<proteinExistence type="predicted"/>
<name>A0ABY5ZJJ4_9BACT</name>
<gene>
    <name evidence="3" type="ORF">L9S41_13185</name>
</gene>
<dbReference type="RefSeq" id="WP_260746985.1">
    <property type="nucleotide sequence ID" value="NZ_CP092109.1"/>
</dbReference>
<accession>A0ABY5ZJJ4</accession>
<keyword evidence="4" id="KW-1185">Reference proteome</keyword>
<feature type="chain" id="PRO_5045110976" evidence="2">
    <location>
        <begin position="21"/>
        <end position="82"/>
    </location>
</feature>
<dbReference type="Proteomes" id="UP001060414">
    <property type="component" value="Chromosome"/>
</dbReference>